<reference evidence="1 2" key="1">
    <citation type="journal article" date="2023" name="Plants (Basel)">
        <title>Bridging the Gap: Combining Genomics and Transcriptomics Approaches to Understand Stylosanthes scabra, an Orphan Legume from the Brazilian Caatinga.</title>
        <authorList>
            <person name="Ferreira-Neto J.R.C."/>
            <person name="da Silva M.D."/>
            <person name="Binneck E."/>
            <person name="de Melo N.F."/>
            <person name="da Silva R.H."/>
            <person name="de Melo A.L.T.M."/>
            <person name="Pandolfi V."/>
            <person name="Bustamante F.O."/>
            <person name="Brasileiro-Vidal A.C."/>
            <person name="Benko-Iseppon A.M."/>
        </authorList>
    </citation>
    <scope>NUCLEOTIDE SEQUENCE [LARGE SCALE GENOMIC DNA]</scope>
    <source>
        <tissue evidence="1">Leaves</tissue>
    </source>
</reference>
<name>A0ABU6Y5J5_9FABA</name>
<sequence length="308" mass="35050">MNELGQPSELMRGEQSCIMNRAIGSWMPYSQILDSKQAEKRARTRAAAQEAARAAAERELTPFSDVIYDSHEHYERSKLMRTKKVLKERILQIPGKGRDFMIQRIHQLGWEYMYNDLVDINVTIVKEFYSNFSKSTQRTIYLRGTQINIDEDSMTRSLGAGTFVRCSLESPLSLATKISSRTRVVLLSERKRKSVFDWGWLQLSLFRVQLTFGAGVAWSSCLNPLLPRVTCCHWYNPAVTRTSCALAKYEASDLCPGLTNSIRSPLPPGQTYCHQVPKHLCHAAVANLVRSRNCHYASRGVGRIDLRD</sequence>
<organism evidence="1 2">
    <name type="scientific">Stylosanthes scabra</name>
    <dbReference type="NCBI Taxonomy" id="79078"/>
    <lineage>
        <taxon>Eukaryota</taxon>
        <taxon>Viridiplantae</taxon>
        <taxon>Streptophyta</taxon>
        <taxon>Embryophyta</taxon>
        <taxon>Tracheophyta</taxon>
        <taxon>Spermatophyta</taxon>
        <taxon>Magnoliopsida</taxon>
        <taxon>eudicotyledons</taxon>
        <taxon>Gunneridae</taxon>
        <taxon>Pentapetalae</taxon>
        <taxon>rosids</taxon>
        <taxon>fabids</taxon>
        <taxon>Fabales</taxon>
        <taxon>Fabaceae</taxon>
        <taxon>Papilionoideae</taxon>
        <taxon>50 kb inversion clade</taxon>
        <taxon>dalbergioids sensu lato</taxon>
        <taxon>Dalbergieae</taxon>
        <taxon>Pterocarpus clade</taxon>
        <taxon>Stylosanthes</taxon>
    </lineage>
</organism>
<gene>
    <name evidence="1" type="ORF">PIB30_004995</name>
</gene>
<evidence type="ECO:0000313" key="1">
    <source>
        <dbReference type="EMBL" id="MED6203988.1"/>
    </source>
</evidence>
<evidence type="ECO:0000313" key="2">
    <source>
        <dbReference type="Proteomes" id="UP001341840"/>
    </source>
</evidence>
<protein>
    <submittedName>
        <fullName evidence="1">Uncharacterized protein</fullName>
    </submittedName>
</protein>
<keyword evidence="2" id="KW-1185">Reference proteome</keyword>
<dbReference type="Proteomes" id="UP001341840">
    <property type="component" value="Unassembled WGS sequence"/>
</dbReference>
<proteinExistence type="predicted"/>
<dbReference type="EMBL" id="JASCZI010241665">
    <property type="protein sequence ID" value="MED6203988.1"/>
    <property type="molecule type" value="Genomic_DNA"/>
</dbReference>
<accession>A0ABU6Y5J5</accession>
<comment type="caution">
    <text evidence="1">The sequence shown here is derived from an EMBL/GenBank/DDBJ whole genome shotgun (WGS) entry which is preliminary data.</text>
</comment>